<organism evidence="2 3">
    <name type="scientific">Sorangium cellulosum</name>
    <name type="common">Polyangium cellulosum</name>
    <dbReference type="NCBI Taxonomy" id="56"/>
    <lineage>
        <taxon>Bacteria</taxon>
        <taxon>Pseudomonadati</taxon>
        <taxon>Myxococcota</taxon>
        <taxon>Polyangia</taxon>
        <taxon>Polyangiales</taxon>
        <taxon>Polyangiaceae</taxon>
        <taxon>Sorangium</taxon>
    </lineage>
</organism>
<gene>
    <name evidence="2" type="ORF">BE08_16160</name>
</gene>
<sequence length="132" mass="13898">MNHRRTATPDRLAAAPNRLTAAPNRLAAAPDRLAVAPNRLAAAPDRLAVAPDRLAVANFASDPGGAPPLAPREQLGAGRKLAPPVEYTDPNGVADDTLLWERAHLEPTALPRVAAQPPARPPRQPSSPRTRG</sequence>
<evidence type="ECO:0000313" key="3">
    <source>
        <dbReference type="Proteomes" id="UP000075420"/>
    </source>
</evidence>
<dbReference type="EMBL" id="JELY01001752">
    <property type="protein sequence ID" value="KYF54711.1"/>
    <property type="molecule type" value="Genomic_DNA"/>
</dbReference>
<feature type="region of interest" description="Disordered" evidence="1">
    <location>
        <begin position="108"/>
        <end position="132"/>
    </location>
</feature>
<proteinExistence type="predicted"/>
<protein>
    <submittedName>
        <fullName evidence="2">Uncharacterized protein</fullName>
    </submittedName>
</protein>
<name>A0A150PG89_SORCE</name>
<dbReference type="Proteomes" id="UP000075420">
    <property type="component" value="Unassembled WGS sequence"/>
</dbReference>
<comment type="caution">
    <text evidence="2">The sequence shown here is derived from an EMBL/GenBank/DDBJ whole genome shotgun (WGS) entry which is preliminary data.</text>
</comment>
<accession>A0A150PG89</accession>
<evidence type="ECO:0000256" key="1">
    <source>
        <dbReference type="SAM" id="MobiDB-lite"/>
    </source>
</evidence>
<evidence type="ECO:0000313" key="2">
    <source>
        <dbReference type="EMBL" id="KYF54711.1"/>
    </source>
</evidence>
<reference evidence="2 3" key="1">
    <citation type="submission" date="2014-02" db="EMBL/GenBank/DDBJ databases">
        <title>The small core and large imbalanced accessory genome model reveals a collaborative survival strategy of Sorangium cellulosum strains in nature.</title>
        <authorList>
            <person name="Han K."/>
            <person name="Peng R."/>
            <person name="Blom J."/>
            <person name="Li Y.-Z."/>
        </authorList>
    </citation>
    <scope>NUCLEOTIDE SEQUENCE [LARGE SCALE GENOMIC DNA]</scope>
    <source>
        <strain evidence="2 3">So0157-25</strain>
    </source>
</reference>
<dbReference type="AlphaFoldDB" id="A0A150PG89"/>